<protein>
    <recommendedName>
        <fullName evidence="4">VPLPA-CTERM sorting domain-containing protein</fullName>
    </recommendedName>
</protein>
<dbReference type="EMBL" id="SADE01000002">
    <property type="protein sequence ID" value="RVU35939.1"/>
    <property type="molecule type" value="Genomic_DNA"/>
</dbReference>
<keyword evidence="3" id="KW-1185">Reference proteome</keyword>
<gene>
    <name evidence="2" type="ORF">EOI86_11845</name>
</gene>
<dbReference type="Proteomes" id="UP000287447">
    <property type="component" value="Unassembled WGS sequence"/>
</dbReference>
<sequence length="238" mass="24640">MVLLSGVLMLGRNLLAVFTACVALFSVSEAGAVTLRYSGEFTADIASGDFAAFGGQQGTYFFTIDYDAVDPDPTRLDGDIPLAVVSQGFSIGGETFVDSLATDYIISLDAPDFAVATESNPISSDNISDVTLNILETLNLAEYVENPLALFVGGKFGLQFGLLTLGIGVQSAIIAGNENGSALLGLGTITEVTQILIDDGDPGQGEPPLTVVPVPAALPLLISGIGALFMLGRRRFAA</sequence>
<dbReference type="AlphaFoldDB" id="A0A3S2WR72"/>
<dbReference type="RefSeq" id="WP_127765416.1">
    <property type="nucleotide sequence ID" value="NZ_SADE01000002.1"/>
</dbReference>
<evidence type="ECO:0000313" key="3">
    <source>
        <dbReference type="Proteomes" id="UP000287447"/>
    </source>
</evidence>
<reference evidence="3" key="1">
    <citation type="submission" date="2019-01" db="EMBL/GenBank/DDBJ databases">
        <title>Gri0909 isolated from a small marine red alga.</title>
        <authorList>
            <person name="Kim J."/>
            <person name="Jeong S.E."/>
            <person name="Jeon C.O."/>
        </authorList>
    </citation>
    <scope>NUCLEOTIDE SEQUENCE [LARGE SCALE GENOMIC DNA]</scope>
    <source>
        <strain evidence="3">Gri0909</strain>
    </source>
</reference>
<accession>A0A3S2WR72</accession>
<evidence type="ECO:0000313" key="2">
    <source>
        <dbReference type="EMBL" id="RVU35939.1"/>
    </source>
</evidence>
<proteinExistence type="predicted"/>
<keyword evidence="1" id="KW-1133">Transmembrane helix</keyword>
<keyword evidence="1" id="KW-0812">Transmembrane</keyword>
<comment type="caution">
    <text evidence="2">The sequence shown here is derived from an EMBL/GenBank/DDBJ whole genome shotgun (WGS) entry which is preliminary data.</text>
</comment>
<keyword evidence="1" id="KW-0472">Membrane</keyword>
<evidence type="ECO:0008006" key="4">
    <source>
        <dbReference type="Google" id="ProtNLM"/>
    </source>
</evidence>
<name>A0A3S2WR72_9PROT</name>
<organism evidence="2 3">
    <name type="scientific">Hwanghaeella grinnelliae</name>
    <dbReference type="NCBI Taxonomy" id="2500179"/>
    <lineage>
        <taxon>Bacteria</taxon>
        <taxon>Pseudomonadati</taxon>
        <taxon>Pseudomonadota</taxon>
        <taxon>Alphaproteobacteria</taxon>
        <taxon>Rhodospirillales</taxon>
        <taxon>Rhodospirillaceae</taxon>
        <taxon>Hwanghaeella</taxon>
    </lineage>
</organism>
<feature type="transmembrane region" description="Helical" evidence="1">
    <location>
        <begin position="212"/>
        <end position="232"/>
    </location>
</feature>
<evidence type="ECO:0000256" key="1">
    <source>
        <dbReference type="SAM" id="Phobius"/>
    </source>
</evidence>